<dbReference type="EMBL" id="WWCR01000004">
    <property type="protein sequence ID" value="MYM71775.1"/>
    <property type="molecule type" value="Genomic_DNA"/>
</dbReference>
<dbReference type="Proteomes" id="UP000469734">
    <property type="component" value="Unassembled WGS sequence"/>
</dbReference>
<dbReference type="Proteomes" id="UP000466332">
    <property type="component" value="Unassembled WGS sequence"/>
</dbReference>
<name>A0A7X4GY22_9BURK</name>
<dbReference type="EMBL" id="WWCS01000012">
    <property type="protein sequence ID" value="MYN41454.1"/>
    <property type="molecule type" value="Genomic_DNA"/>
</dbReference>
<gene>
    <name evidence="2" type="ORF">GTP55_18995</name>
    <name evidence="1" type="ORF">GTP56_06125</name>
</gene>
<evidence type="ECO:0000313" key="3">
    <source>
        <dbReference type="Proteomes" id="UP000466332"/>
    </source>
</evidence>
<evidence type="ECO:0000313" key="4">
    <source>
        <dbReference type="Proteomes" id="UP000469734"/>
    </source>
</evidence>
<keyword evidence="3" id="KW-1185">Reference proteome</keyword>
<protein>
    <submittedName>
        <fullName evidence="1">RNA-binding protein</fullName>
    </submittedName>
</protein>
<dbReference type="AlphaFoldDB" id="A0A7X4GY22"/>
<proteinExistence type="predicted"/>
<evidence type="ECO:0000313" key="1">
    <source>
        <dbReference type="EMBL" id="MYM71775.1"/>
    </source>
</evidence>
<accession>A0A7X4GY22</accession>
<reference evidence="3 4" key="1">
    <citation type="submission" date="2019-12" db="EMBL/GenBank/DDBJ databases">
        <title>Novel species isolated from a subtropical stream in China.</title>
        <authorList>
            <person name="Lu H."/>
        </authorList>
    </citation>
    <scope>NUCLEOTIDE SEQUENCE [LARGE SCALE GENOMIC DNA]</scope>
    <source>
        <strain evidence="2 3">FT109W</strain>
        <strain evidence="1 4">FT134W</strain>
    </source>
</reference>
<evidence type="ECO:0000313" key="2">
    <source>
        <dbReference type="EMBL" id="MYN41454.1"/>
    </source>
</evidence>
<organism evidence="1 4">
    <name type="scientific">Duganella margarita</name>
    <dbReference type="NCBI Taxonomy" id="2692170"/>
    <lineage>
        <taxon>Bacteria</taxon>
        <taxon>Pseudomonadati</taxon>
        <taxon>Pseudomonadota</taxon>
        <taxon>Betaproteobacteria</taxon>
        <taxon>Burkholderiales</taxon>
        <taxon>Oxalobacteraceae</taxon>
        <taxon>Telluria group</taxon>
        <taxon>Duganella</taxon>
    </lineage>
</organism>
<comment type="caution">
    <text evidence="1">The sequence shown here is derived from an EMBL/GenBank/DDBJ whole genome shotgun (WGS) entry which is preliminary data.</text>
</comment>
<sequence>MQVILSGLHCDACEDSVTEGLKPFFHVKNVNMIREGLEDNPWALIEVHDSYEHVWNVCNQLRGVFHRGKKLHFYIPLHQEDVFHDFHELAPHQRINIL</sequence>
<dbReference type="RefSeq" id="WP_161046406.1">
    <property type="nucleotide sequence ID" value="NZ_WWCR01000004.1"/>
</dbReference>